<evidence type="ECO:0008006" key="4">
    <source>
        <dbReference type="Google" id="ProtNLM"/>
    </source>
</evidence>
<accession>A0A521DJ19</accession>
<sequence length="615" mass="72033">MNLKIKNIALYPINRKLNPKFISFDGDKINIITGLSKRGKSSIIDIIDYCLGSSDCSIPTGYIRNFVDVFALKISINENDYFIGRDCPKDSAQSSNNMYFIDISKKGEYPELNTNKWLGNKDEYKENRDSIKSILDAFAKFKNIQVLKDNKEKESGFTVGFRDTTAFQFQSQSIIANNTTIFYNTDEFQYVDRLKILFPLALGYKSYEMLLLDDEIKDLESEVYKLNSKIEIAKEKYEYNKTNLYEYYSEGIKLGLTNSDINLESSNVEAIKSELQNILKNVKKNTFFIEGNSIRFSEKLEEFEKQRLELNRTLQTKRMEFNKILKFETAQNDYLNIVHVEIKDKLKPIEWFLNRNGTDICPFCDSKSDKALIQLQRLKEVNTNNQKLLGIKNNHNLTFENEKKNLKKDIQKQEIEIKEFDKNIDILLNETKDNQFTYQKIYEYIGKIKLLLDSLVSPDNKLILELEAKQQILNSKRITLNNLNKKFDKDFVLSKVTKSIKTYIDLLPIENKEHCNVLLDPTKYIGIKIKDDFNKSITFLNKIGSGSNYMCYHLATMLGLHEYFYKLKEEGKINYVPSFIVFDQPSQVYYPDIDYTEKLQKKSKSEIRNKGIRRY</sequence>
<dbReference type="RefSeq" id="WP_142718394.1">
    <property type="nucleotide sequence ID" value="NZ_FXTC01000005.1"/>
</dbReference>
<name>A0A521DJ19_9FLAO</name>
<dbReference type="AlphaFoldDB" id="A0A521DJ19"/>
<dbReference type="Gene3D" id="3.40.50.300">
    <property type="entry name" value="P-loop containing nucleotide triphosphate hydrolases"/>
    <property type="match status" value="1"/>
</dbReference>
<dbReference type="Proteomes" id="UP000316916">
    <property type="component" value="Unassembled WGS sequence"/>
</dbReference>
<evidence type="ECO:0000313" key="3">
    <source>
        <dbReference type="Proteomes" id="UP000316916"/>
    </source>
</evidence>
<feature type="coiled-coil region" evidence="1">
    <location>
        <begin position="209"/>
        <end position="236"/>
    </location>
</feature>
<dbReference type="InterPro" id="IPR022205">
    <property type="entry name" value="DUF3732"/>
</dbReference>
<evidence type="ECO:0000313" key="2">
    <source>
        <dbReference type="EMBL" id="SMO71754.1"/>
    </source>
</evidence>
<dbReference type="Pfam" id="PF12532">
    <property type="entry name" value="DUF3732"/>
    <property type="match status" value="1"/>
</dbReference>
<dbReference type="EMBL" id="FXTC01000005">
    <property type="protein sequence ID" value="SMO71754.1"/>
    <property type="molecule type" value="Genomic_DNA"/>
</dbReference>
<keyword evidence="3" id="KW-1185">Reference proteome</keyword>
<keyword evidence="1" id="KW-0175">Coiled coil</keyword>
<feature type="coiled-coil region" evidence="1">
    <location>
        <begin position="396"/>
        <end position="430"/>
    </location>
</feature>
<reference evidence="2 3" key="1">
    <citation type="submission" date="2017-05" db="EMBL/GenBank/DDBJ databases">
        <authorList>
            <person name="Varghese N."/>
            <person name="Submissions S."/>
        </authorList>
    </citation>
    <scope>NUCLEOTIDE SEQUENCE [LARGE SCALE GENOMIC DNA]</scope>
    <source>
        <strain evidence="2 3">DSM 29371</strain>
    </source>
</reference>
<protein>
    <recommendedName>
        <fullName evidence="4">AAA domain-containing protein</fullName>
    </recommendedName>
</protein>
<dbReference type="InterPro" id="IPR027417">
    <property type="entry name" value="P-loop_NTPase"/>
</dbReference>
<proteinExistence type="predicted"/>
<evidence type="ECO:0000256" key="1">
    <source>
        <dbReference type="SAM" id="Coils"/>
    </source>
</evidence>
<organism evidence="2 3">
    <name type="scientific">Chryseobacterium rhizoplanae</name>
    <dbReference type="NCBI Taxonomy" id="1609531"/>
    <lineage>
        <taxon>Bacteria</taxon>
        <taxon>Pseudomonadati</taxon>
        <taxon>Bacteroidota</taxon>
        <taxon>Flavobacteriia</taxon>
        <taxon>Flavobacteriales</taxon>
        <taxon>Weeksellaceae</taxon>
        <taxon>Chryseobacterium group</taxon>
        <taxon>Chryseobacterium</taxon>
    </lineage>
</organism>
<gene>
    <name evidence="2" type="ORF">SAMN06265171_105173</name>
</gene>